<feature type="domain" description="Histidine kinase" evidence="13">
    <location>
        <begin position="253"/>
        <end position="462"/>
    </location>
</feature>
<comment type="cofactor">
    <cofactor evidence="2">
        <name>a divalent metal cation</name>
        <dbReference type="ChEBI" id="CHEBI:60240"/>
    </cofactor>
</comment>
<dbReference type="EMBL" id="CADCVE010000014">
    <property type="protein sequence ID" value="CAA9442305.1"/>
    <property type="molecule type" value="Genomic_DNA"/>
</dbReference>
<dbReference type="CDD" id="cd00075">
    <property type="entry name" value="HATPase"/>
    <property type="match status" value="1"/>
</dbReference>
<gene>
    <name evidence="15" type="ORF">AVDCRST_MAG28-520</name>
</gene>
<evidence type="ECO:0000256" key="4">
    <source>
        <dbReference type="ARBA" id="ARBA00012438"/>
    </source>
</evidence>
<dbReference type="Pfam" id="PF02518">
    <property type="entry name" value="HATPase_c"/>
    <property type="match status" value="1"/>
</dbReference>
<dbReference type="InterPro" id="IPR003661">
    <property type="entry name" value="HisK_dim/P_dom"/>
</dbReference>
<dbReference type="CDD" id="cd00082">
    <property type="entry name" value="HisKA"/>
    <property type="match status" value="1"/>
</dbReference>
<dbReference type="Pfam" id="PF00672">
    <property type="entry name" value="HAMP"/>
    <property type="match status" value="1"/>
</dbReference>
<dbReference type="Gene3D" id="6.10.340.10">
    <property type="match status" value="1"/>
</dbReference>
<evidence type="ECO:0000256" key="9">
    <source>
        <dbReference type="ARBA" id="ARBA00022989"/>
    </source>
</evidence>
<evidence type="ECO:0000256" key="6">
    <source>
        <dbReference type="ARBA" id="ARBA00022679"/>
    </source>
</evidence>
<dbReference type="GO" id="GO:0000155">
    <property type="term" value="F:phosphorelay sensor kinase activity"/>
    <property type="evidence" value="ECO:0007669"/>
    <property type="project" value="InterPro"/>
</dbReference>
<protein>
    <recommendedName>
        <fullName evidence="4">histidine kinase</fullName>
        <ecNumber evidence="4">2.7.13.3</ecNumber>
    </recommendedName>
</protein>
<evidence type="ECO:0000256" key="2">
    <source>
        <dbReference type="ARBA" id="ARBA00001968"/>
    </source>
</evidence>
<dbReference type="SMART" id="SM00304">
    <property type="entry name" value="HAMP"/>
    <property type="match status" value="1"/>
</dbReference>
<dbReference type="CDD" id="cd06225">
    <property type="entry name" value="HAMP"/>
    <property type="match status" value="1"/>
</dbReference>
<keyword evidence="5" id="KW-0597">Phosphoprotein</keyword>
<dbReference type="FunFam" id="3.30.565.10:FF:000006">
    <property type="entry name" value="Sensor histidine kinase WalK"/>
    <property type="match status" value="1"/>
</dbReference>
<dbReference type="SUPFAM" id="SSF47384">
    <property type="entry name" value="Homodimeric domain of signal transducing histidine kinase"/>
    <property type="match status" value="1"/>
</dbReference>
<dbReference type="PROSITE" id="PS50885">
    <property type="entry name" value="HAMP"/>
    <property type="match status" value="1"/>
</dbReference>
<name>A0A6J4QE65_9ACTN</name>
<dbReference type="InterPro" id="IPR004358">
    <property type="entry name" value="Sig_transdc_His_kin-like_C"/>
</dbReference>
<dbReference type="InterPro" id="IPR036890">
    <property type="entry name" value="HATPase_C_sf"/>
</dbReference>
<feature type="transmembrane region" description="Helical" evidence="12">
    <location>
        <begin position="12"/>
        <end position="31"/>
    </location>
</feature>
<reference evidence="15" key="1">
    <citation type="submission" date="2020-02" db="EMBL/GenBank/DDBJ databases">
        <authorList>
            <person name="Meier V. D."/>
        </authorList>
    </citation>
    <scope>NUCLEOTIDE SEQUENCE</scope>
    <source>
        <strain evidence="15">AVDCRST_MAG28</strain>
    </source>
</reference>
<dbReference type="Gene3D" id="3.30.565.10">
    <property type="entry name" value="Histidine kinase-like ATPase, C-terminal domain"/>
    <property type="match status" value="1"/>
</dbReference>
<evidence type="ECO:0000313" key="15">
    <source>
        <dbReference type="EMBL" id="CAA9442305.1"/>
    </source>
</evidence>
<evidence type="ECO:0000256" key="5">
    <source>
        <dbReference type="ARBA" id="ARBA00022553"/>
    </source>
</evidence>
<dbReference type="Gene3D" id="1.10.287.130">
    <property type="match status" value="1"/>
</dbReference>
<dbReference type="InterPro" id="IPR003594">
    <property type="entry name" value="HATPase_dom"/>
</dbReference>
<evidence type="ECO:0000256" key="11">
    <source>
        <dbReference type="ARBA" id="ARBA00023136"/>
    </source>
</evidence>
<dbReference type="Pfam" id="PF00512">
    <property type="entry name" value="HisKA"/>
    <property type="match status" value="1"/>
</dbReference>
<dbReference type="SUPFAM" id="SSF158472">
    <property type="entry name" value="HAMP domain-like"/>
    <property type="match status" value="1"/>
</dbReference>
<keyword evidence="9 12" id="KW-1133">Transmembrane helix</keyword>
<evidence type="ECO:0000256" key="12">
    <source>
        <dbReference type="SAM" id="Phobius"/>
    </source>
</evidence>
<keyword evidence="10" id="KW-0902">Two-component regulatory system</keyword>
<evidence type="ECO:0000259" key="13">
    <source>
        <dbReference type="PROSITE" id="PS50109"/>
    </source>
</evidence>
<accession>A0A6J4QE65</accession>
<evidence type="ECO:0000259" key="14">
    <source>
        <dbReference type="PROSITE" id="PS50885"/>
    </source>
</evidence>
<evidence type="ECO:0000256" key="7">
    <source>
        <dbReference type="ARBA" id="ARBA00022692"/>
    </source>
</evidence>
<dbReference type="InterPro" id="IPR005467">
    <property type="entry name" value="His_kinase_dom"/>
</dbReference>
<dbReference type="InterPro" id="IPR003660">
    <property type="entry name" value="HAMP_dom"/>
</dbReference>
<proteinExistence type="predicted"/>
<dbReference type="SUPFAM" id="SSF55874">
    <property type="entry name" value="ATPase domain of HSP90 chaperone/DNA topoisomerase II/histidine kinase"/>
    <property type="match status" value="1"/>
</dbReference>
<dbReference type="GO" id="GO:0005886">
    <property type="term" value="C:plasma membrane"/>
    <property type="evidence" value="ECO:0007669"/>
    <property type="project" value="UniProtKB-SubCell"/>
</dbReference>
<keyword evidence="6" id="KW-0808">Transferase</keyword>
<organism evidence="15">
    <name type="scientific">uncultured Rubrobacteraceae bacterium</name>
    <dbReference type="NCBI Taxonomy" id="349277"/>
    <lineage>
        <taxon>Bacteria</taxon>
        <taxon>Bacillati</taxon>
        <taxon>Actinomycetota</taxon>
        <taxon>Rubrobacteria</taxon>
        <taxon>Rubrobacterales</taxon>
        <taxon>Rubrobacteraceae</taxon>
        <taxon>environmental samples</taxon>
    </lineage>
</organism>
<evidence type="ECO:0000256" key="10">
    <source>
        <dbReference type="ARBA" id="ARBA00023012"/>
    </source>
</evidence>
<evidence type="ECO:0000256" key="3">
    <source>
        <dbReference type="ARBA" id="ARBA00004236"/>
    </source>
</evidence>
<sequence length="474" mass="52057">MQTLRWRLTLWYGGMAAAILILLASILYLSARSSLIAIRQDDVRDTADSVSQVLEETGTPASAVGNVRRKDVRTVWAIGEVRREDVQVVLRDADGGFLAATPGGARNAPETDNSDATYPEVSRDGRYLTTTFDSEEVPGATGMVYTVLPTWDPVLQRLFLTEVAAVAAAIALIVGFGPRLARGALKPLENVSTVAGELRRGRLGSRVNLPELKSRRDEVGELASSFDAMAESLERLFEAERESKETLRRFVADASHELRTPLTTVLGYLDVLEESGDTDPKVRHRVFQVMREEGGRMARLVEDLLVLARLDEHREMPTEIVDLAALAREAADNYPDRRIGLVAPDTVVSVLGDREALRRVISNLLSNAIKHTPPEKNILVSVDHEDREAVLCVADEGAGIPEEALPHVFERFYRAESSRAGEGTGLGLAIARETIEVLEGRIEARSAPGEGSVFTVRLPLVKKLPQREKLSEKN</sequence>
<evidence type="ECO:0000256" key="8">
    <source>
        <dbReference type="ARBA" id="ARBA00022777"/>
    </source>
</evidence>
<keyword evidence="8" id="KW-0418">Kinase</keyword>
<evidence type="ECO:0000256" key="1">
    <source>
        <dbReference type="ARBA" id="ARBA00000085"/>
    </source>
</evidence>
<dbReference type="InterPro" id="IPR050428">
    <property type="entry name" value="TCS_sensor_his_kinase"/>
</dbReference>
<keyword evidence="7 12" id="KW-0812">Transmembrane</keyword>
<dbReference type="SMART" id="SM00388">
    <property type="entry name" value="HisKA"/>
    <property type="match status" value="1"/>
</dbReference>
<dbReference type="PROSITE" id="PS50109">
    <property type="entry name" value="HIS_KIN"/>
    <property type="match status" value="1"/>
</dbReference>
<comment type="subcellular location">
    <subcellularLocation>
        <location evidence="3">Cell membrane</location>
    </subcellularLocation>
</comment>
<comment type="catalytic activity">
    <reaction evidence="1">
        <text>ATP + protein L-histidine = ADP + protein N-phospho-L-histidine.</text>
        <dbReference type="EC" id="2.7.13.3"/>
    </reaction>
</comment>
<dbReference type="PRINTS" id="PR00344">
    <property type="entry name" value="BCTRLSENSOR"/>
</dbReference>
<dbReference type="PANTHER" id="PTHR45436:SF5">
    <property type="entry name" value="SENSOR HISTIDINE KINASE TRCS"/>
    <property type="match status" value="1"/>
</dbReference>
<dbReference type="AlphaFoldDB" id="A0A6J4QE65"/>
<dbReference type="SMART" id="SM00387">
    <property type="entry name" value="HATPase_c"/>
    <property type="match status" value="1"/>
</dbReference>
<dbReference type="FunFam" id="1.10.287.130:FF:000001">
    <property type="entry name" value="Two-component sensor histidine kinase"/>
    <property type="match status" value="1"/>
</dbReference>
<dbReference type="PANTHER" id="PTHR45436">
    <property type="entry name" value="SENSOR HISTIDINE KINASE YKOH"/>
    <property type="match status" value="1"/>
</dbReference>
<feature type="domain" description="HAMP" evidence="14">
    <location>
        <begin position="182"/>
        <end position="238"/>
    </location>
</feature>
<keyword evidence="11 12" id="KW-0472">Membrane</keyword>
<dbReference type="EC" id="2.7.13.3" evidence="4"/>
<dbReference type="InterPro" id="IPR036097">
    <property type="entry name" value="HisK_dim/P_sf"/>
</dbReference>
<dbReference type="GO" id="GO:0005509">
    <property type="term" value="F:calcium ion binding"/>
    <property type="evidence" value="ECO:0007669"/>
    <property type="project" value="UniProtKB-ARBA"/>
</dbReference>